<feature type="compositionally biased region" description="Polar residues" evidence="1">
    <location>
        <begin position="264"/>
        <end position="282"/>
    </location>
</feature>
<proteinExistence type="predicted"/>
<feature type="region of interest" description="Disordered" evidence="1">
    <location>
        <begin position="125"/>
        <end position="292"/>
    </location>
</feature>
<dbReference type="EMBL" id="DS473677">
    <property type="protein sequence ID" value="EDO27197.1"/>
    <property type="molecule type" value="Genomic_DNA"/>
</dbReference>
<feature type="compositionally biased region" description="Basic and acidic residues" evidence="1">
    <location>
        <begin position="167"/>
        <end position="177"/>
    </location>
</feature>
<feature type="compositionally biased region" description="Polar residues" evidence="1">
    <location>
        <begin position="30"/>
        <end position="68"/>
    </location>
</feature>
<dbReference type="AlphaFoldDB" id="A7T9X5"/>
<dbReference type="HOGENOM" id="CLU_864876_0_0_1"/>
<name>A7T9X5_NEMVE</name>
<evidence type="ECO:0000313" key="2">
    <source>
        <dbReference type="EMBL" id="EDO27197.1"/>
    </source>
</evidence>
<feature type="compositionally biased region" description="Polar residues" evidence="1">
    <location>
        <begin position="76"/>
        <end position="97"/>
    </location>
</feature>
<protein>
    <submittedName>
        <fullName evidence="2">Uncharacterized protein</fullName>
    </submittedName>
</protein>
<dbReference type="InParanoid" id="A7T9X5"/>
<dbReference type="PhylomeDB" id="A7T9X5"/>
<evidence type="ECO:0000313" key="3">
    <source>
        <dbReference type="Proteomes" id="UP000001593"/>
    </source>
</evidence>
<feature type="non-terminal residue" evidence="2">
    <location>
        <position position="1"/>
    </location>
</feature>
<accession>A7T9X5</accession>
<feature type="region of interest" description="Disordered" evidence="1">
    <location>
        <begin position="24"/>
        <end position="105"/>
    </location>
</feature>
<feature type="compositionally biased region" description="Polar residues" evidence="1">
    <location>
        <begin position="141"/>
        <end position="164"/>
    </location>
</feature>
<feature type="compositionally biased region" description="Polar residues" evidence="1">
    <location>
        <begin position="208"/>
        <end position="219"/>
    </location>
</feature>
<sequence length="322" mass="34997">RKCQQQHWPQHKTTCTWKISTTYTPEAHSTETSTQNVSQHNGHIDSTISTNGDDQLCQSDTSGASTPSAPILVNGFQESSPRTSDSQSDQKPWSSEIRTPGSYNGAVNWDEMEISNIDKFADLLGIPVPPDEDKPGLPSITDAQSPVQGSLNSQNAISPVTTPTAPVEREEGSRSPDHALCSNRSPVSSPLAHTTPTSTVPREHLKNASPSQIVESGSSPHAKEPVSPVHDVPTEDRHSPVKSVGGNSPVSRVKEEIPRALIPSPNTAPNMLTSPSSDTPFSEDNFEEHRMSSPQVREITAYIWYIEINQQDIIGVYFHLAV</sequence>
<organism evidence="2 3">
    <name type="scientific">Nematostella vectensis</name>
    <name type="common">Starlet sea anemone</name>
    <dbReference type="NCBI Taxonomy" id="45351"/>
    <lineage>
        <taxon>Eukaryota</taxon>
        <taxon>Metazoa</taxon>
        <taxon>Cnidaria</taxon>
        <taxon>Anthozoa</taxon>
        <taxon>Hexacorallia</taxon>
        <taxon>Actiniaria</taxon>
        <taxon>Edwardsiidae</taxon>
        <taxon>Nematostella</taxon>
    </lineage>
</organism>
<dbReference type="Proteomes" id="UP000001593">
    <property type="component" value="Unassembled WGS sequence"/>
</dbReference>
<gene>
    <name evidence="2" type="ORF">NEMVEDRAFT_v1g224323</name>
</gene>
<reference evidence="2 3" key="1">
    <citation type="journal article" date="2007" name="Science">
        <title>Sea anemone genome reveals ancestral eumetazoan gene repertoire and genomic organization.</title>
        <authorList>
            <person name="Putnam N.H."/>
            <person name="Srivastava M."/>
            <person name="Hellsten U."/>
            <person name="Dirks B."/>
            <person name="Chapman J."/>
            <person name="Salamov A."/>
            <person name="Terry A."/>
            <person name="Shapiro H."/>
            <person name="Lindquist E."/>
            <person name="Kapitonov V.V."/>
            <person name="Jurka J."/>
            <person name="Genikhovich G."/>
            <person name="Grigoriev I.V."/>
            <person name="Lucas S.M."/>
            <person name="Steele R.E."/>
            <person name="Finnerty J.R."/>
            <person name="Technau U."/>
            <person name="Martindale M.Q."/>
            <person name="Rokhsar D.S."/>
        </authorList>
    </citation>
    <scope>NUCLEOTIDE SEQUENCE [LARGE SCALE GENOMIC DNA]</scope>
    <source>
        <strain evidence="3">CH2 X CH6</strain>
    </source>
</reference>
<keyword evidence="3" id="KW-1185">Reference proteome</keyword>
<feature type="compositionally biased region" description="Polar residues" evidence="1">
    <location>
        <begin position="182"/>
        <end position="200"/>
    </location>
</feature>
<evidence type="ECO:0000256" key="1">
    <source>
        <dbReference type="SAM" id="MobiDB-lite"/>
    </source>
</evidence>